<evidence type="ECO:0000313" key="3">
    <source>
        <dbReference type="EMBL" id="ESR24831.1"/>
    </source>
</evidence>
<proteinExistence type="predicted"/>
<accession>V4RFB1</accession>
<dbReference type="GO" id="GO:0000160">
    <property type="term" value="P:phosphorelay signal transduction system"/>
    <property type="evidence" value="ECO:0007669"/>
    <property type="project" value="InterPro"/>
</dbReference>
<comment type="caution">
    <text evidence="3">The sequence shown here is derived from an EMBL/GenBank/DDBJ whole genome shotgun (WGS) entry which is preliminary data.</text>
</comment>
<organism evidence="3 4">
    <name type="scientific">Lutibaculum baratangense AMV1</name>
    <dbReference type="NCBI Taxonomy" id="631454"/>
    <lineage>
        <taxon>Bacteria</taxon>
        <taxon>Pseudomonadati</taxon>
        <taxon>Pseudomonadota</taxon>
        <taxon>Alphaproteobacteria</taxon>
        <taxon>Hyphomicrobiales</taxon>
        <taxon>Tepidamorphaceae</taxon>
        <taxon>Lutibaculum</taxon>
    </lineage>
</organism>
<evidence type="ECO:0000256" key="1">
    <source>
        <dbReference type="PROSITE-ProRule" id="PRU00169"/>
    </source>
</evidence>
<reference evidence="3 4" key="1">
    <citation type="journal article" date="2014" name="Genome Announc.">
        <title>Draft Genome Sequence of Lutibaculum baratangense Strain AMV1T, Isolated from a Mud Volcano in Andamans, India.</title>
        <authorList>
            <person name="Singh A."/>
            <person name="Sreenivas A."/>
            <person name="Sathyanarayana Reddy G."/>
            <person name="Pinnaka A.K."/>
            <person name="Shivaji S."/>
        </authorList>
    </citation>
    <scope>NUCLEOTIDE SEQUENCE [LARGE SCALE GENOMIC DNA]</scope>
    <source>
        <strain evidence="3 4">AMV1</strain>
    </source>
</reference>
<dbReference type="CDD" id="cd00156">
    <property type="entry name" value="REC"/>
    <property type="match status" value="1"/>
</dbReference>
<dbReference type="AlphaFoldDB" id="V4RFB1"/>
<keyword evidence="1" id="KW-0597">Phosphoprotein</keyword>
<evidence type="ECO:0000259" key="2">
    <source>
        <dbReference type="PROSITE" id="PS50110"/>
    </source>
</evidence>
<dbReference type="Gene3D" id="3.40.50.2300">
    <property type="match status" value="1"/>
</dbReference>
<gene>
    <name evidence="3" type="ORF">N177_2154</name>
</gene>
<dbReference type="Proteomes" id="UP000017819">
    <property type="component" value="Unassembled WGS sequence"/>
</dbReference>
<sequence length="166" mass="18242">MSGDALAGAHALMSFRDSCRGETWRETRRENNHERSPSEGVSVLLIDGTDAETQEILASLAECQNPKFTVRHVSDPKEAQHVWREHKHDLVIIDVWLGRGVSVELVSLLTNSPCSCPVVMLSSLSSEELQAFFTDANLFIHSKKNITPSALARTLETALSGSDDAL</sequence>
<feature type="domain" description="Response regulatory" evidence="2">
    <location>
        <begin position="43"/>
        <end position="159"/>
    </location>
</feature>
<dbReference type="SUPFAM" id="SSF52172">
    <property type="entry name" value="CheY-like"/>
    <property type="match status" value="1"/>
</dbReference>
<dbReference type="InterPro" id="IPR011006">
    <property type="entry name" value="CheY-like_superfamily"/>
</dbReference>
<name>V4RFB1_9HYPH</name>
<evidence type="ECO:0000313" key="4">
    <source>
        <dbReference type="Proteomes" id="UP000017819"/>
    </source>
</evidence>
<protein>
    <recommendedName>
        <fullName evidence="2">Response regulatory domain-containing protein</fullName>
    </recommendedName>
</protein>
<keyword evidence="4" id="KW-1185">Reference proteome</keyword>
<dbReference type="RefSeq" id="WP_023432284.1">
    <property type="nucleotide sequence ID" value="NZ_AWXZ01000029.1"/>
</dbReference>
<dbReference type="PROSITE" id="PS50110">
    <property type="entry name" value="RESPONSE_REGULATORY"/>
    <property type="match status" value="1"/>
</dbReference>
<dbReference type="SMART" id="SM00448">
    <property type="entry name" value="REC"/>
    <property type="match status" value="1"/>
</dbReference>
<dbReference type="Pfam" id="PF00072">
    <property type="entry name" value="Response_reg"/>
    <property type="match status" value="1"/>
</dbReference>
<dbReference type="EMBL" id="AWXZ01000029">
    <property type="protein sequence ID" value="ESR24831.1"/>
    <property type="molecule type" value="Genomic_DNA"/>
</dbReference>
<dbReference type="InterPro" id="IPR001789">
    <property type="entry name" value="Sig_transdc_resp-reg_receiver"/>
</dbReference>
<feature type="modified residue" description="4-aspartylphosphate" evidence="1">
    <location>
        <position position="94"/>
    </location>
</feature>
<dbReference type="STRING" id="631454.N177_2154"/>